<name>A0A239I454_9BACT</name>
<dbReference type="InterPro" id="IPR036866">
    <property type="entry name" value="RibonucZ/Hydroxyglut_hydro"/>
</dbReference>
<reference evidence="3" key="1">
    <citation type="submission" date="2017-06" db="EMBL/GenBank/DDBJ databases">
        <authorList>
            <person name="Varghese N."/>
            <person name="Submissions S."/>
        </authorList>
    </citation>
    <scope>NUCLEOTIDE SEQUENCE [LARGE SCALE GENOMIC DNA]</scope>
    <source>
        <strain evidence="3">NKM1</strain>
    </source>
</reference>
<dbReference type="PANTHER" id="PTHR47619:SF1">
    <property type="entry name" value="EXODEOXYRIBONUCLEASE WALJ"/>
    <property type="match status" value="1"/>
</dbReference>
<gene>
    <name evidence="2" type="ORF">SAMN06296052_115138</name>
</gene>
<dbReference type="Proteomes" id="UP000198432">
    <property type="component" value="Unassembled WGS sequence"/>
</dbReference>
<evidence type="ECO:0000313" key="2">
    <source>
        <dbReference type="EMBL" id="SNS88370.1"/>
    </source>
</evidence>
<dbReference type="RefSeq" id="WP_089320337.1">
    <property type="nucleotide sequence ID" value="NZ_FZOQ01000015.1"/>
</dbReference>
<dbReference type="OrthoDB" id="9781189at2"/>
<accession>A0A239I454</accession>
<proteinExistence type="predicted"/>
<evidence type="ECO:0000259" key="1">
    <source>
        <dbReference type="SMART" id="SM00849"/>
    </source>
</evidence>
<dbReference type="EMBL" id="FZOQ01000015">
    <property type="protein sequence ID" value="SNS88370.1"/>
    <property type="molecule type" value="Genomic_DNA"/>
</dbReference>
<dbReference type="Pfam" id="PF12706">
    <property type="entry name" value="Lactamase_B_2"/>
    <property type="match status" value="1"/>
</dbReference>
<keyword evidence="3" id="KW-1185">Reference proteome</keyword>
<feature type="domain" description="Metallo-beta-lactamase" evidence="1">
    <location>
        <begin position="13"/>
        <end position="190"/>
    </location>
</feature>
<dbReference type="InterPro" id="IPR052533">
    <property type="entry name" value="WalJ/YycJ-like"/>
</dbReference>
<sequence>MQLAITSLNSGSNGNCYYIGNEKEAVLVDAGISCRETEKRMKRLGLSMNKVKAIFISHEHTDHVRGLAVLARKYQLPVYITPGTEQRTRFDLGGLVLRPFLAYDPVQVGKLSVTAFPKYHDASDPHSFVVEYKGIKVGVFTDIGVVCEHLKYHFAECHAAFLEANYDEDLLEQGRYPYYLKNRIRGGRGHLANKQALELFMAYKPSFMSHVLLSHLSKDNNDPDLVKALFEANAGDTEVIVASRFEETPVFKIIYSAGTPARKLAPDFGQVQLGLFDELV</sequence>
<dbReference type="SUPFAM" id="SSF56281">
    <property type="entry name" value="Metallo-hydrolase/oxidoreductase"/>
    <property type="match status" value="1"/>
</dbReference>
<organism evidence="2 3">
    <name type="scientific">Pontibacter ummariensis</name>
    <dbReference type="NCBI Taxonomy" id="1610492"/>
    <lineage>
        <taxon>Bacteria</taxon>
        <taxon>Pseudomonadati</taxon>
        <taxon>Bacteroidota</taxon>
        <taxon>Cytophagia</taxon>
        <taxon>Cytophagales</taxon>
        <taxon>Hymenobacteraceae</taxon>
        <taxon>Pontibacter</taxon>
    </lineage>
</organism>
<protein>
    <submittedName>
        <fullName evidence="2">Phosphoribosyl 1,2-cyclic phosphodiesterase</fullName>
    </submittedName>
</protein>
<dbReference type="AlphaFoldDB" id="A0A239I454"/>
<dbReference type="InterPro" id="IPR001279">
    <property type="entry name" value="Metallo-B-lactamas"/>
</dbReference>
<evidence type="ECO:0000313" key="3">
    <source>
        <dbReference type="Proteomes" id="UP000198432"/>
    </source>
</evidence>
<dbReference type="SMART" id="SM00849">
    <property type="entry name" value="Lactamase_B"/>
    <property type="match status" value="1"/>
</dbReference>
<dbReference type="Gene3D" id="3.60.15.10">
    <property type="entry name" value="Ribonuclease Z/Hydroxyacylglutathione hydrolase-like"/>
    <property type="match status" value="1"/>
</dbReference>
<dbReference type="PANTHER" id="PTHR47619">
    <property type="entry name" value="METALLO-HYDROLASE YYCJ-RELATED"/>
    <property type="match status" value="1"/>
</dbReference>